<sequence length="99" mass="10717">MRDALVDVLPIQPGAVPASLSCPPKQFDVDVVFSAFSLPCCLPVLLLLLLLLCLVMWLRSWALPPEPQPLFPGLSMEGKGGAELKQLGSESWGALWALF</sequence>
<feature type="transmembrane region" description="Helical" evidence="1">
    <location>
        <begin position="33"/>
        <end position="58"/>
    </location>
</feature>
<name>A0ABN9ZME4_PIPNA</name>
<protein>
    <submittedName>
        <fullName evidence="2">Uncharacterized protein</fullName>
    </submittedName>
</protein>
<keyword evidence="3" id="KW-1185">Reference proteome</keyword>
<reference evidence="2" key="1">
    <citation type="submission" date="2023-12" db="EMBL/GenBank/DDBJ databases">
        <authorList>
            <person name="Brown T."/>
        </authorList>
    </citation>
    <scope>NUCLEOTIDE SEQUENCE</scope>
</reference>
<gene>
    <name evidence="2" type="ORF">MPIPNATIZW_LOCUS6165</name>
</gene>
<proteinExistence type="predicted"/>
<dbReference type="PROSITE" id="PS51257">
    <property type="entry name" value="PROKAR_LIPOPROTEIN"/>
    <property type="match status" value="1"/>
</dbReference>
<dbReference type="EMBL" id="OY882873">
    <property type="protein sequence ID" value="CAK6437859.1"/>
    <property type="molecule type" value="Genomic_DNA"/>
</dbReference>
<evidence type="ECO:0000313" key="2">
    <source>
        <dbReference type="EMBL" id="CAK6437859.1"/>
    </source>
</evidence>
<keyword evidence="1" id="KW-1133">Transmembrane helix</keyword>
<evidence type="ECO:0000313" key="3">
    <source>
        <dbReference type="Proteomes" id="UP001314169"/>
    </source>
</evidence>
<dbReference type="Proteomes" id="UP001314169">
    <property type="component" value="Chromosome 16"/>
</dbReference>
<keyword evidence="1" id="KW-0472">Membrane</keyword>
<evidence type="ECO:0000256" key="1">
    <source>
        <dbReference type="SAM" id="Phobius"/>
    </source>
</evidence>
<accession>A0ABN9ZME4</accession>
<organism evidence="2 3">
    <name type="scientific">Pipistrellus nathusii</name>
    <name type="common">Nathusius' pipistrelle</name>
    <dbReference type="NCBI Taxonomy" id="59473"/>
    <lineage>
        <taxon>Eukaryota</taxon>
        <taxon>Metazoa</taxon>
        <taxon>Chordata</taxon>
        <taxon>Craniata</taxon>
        <taxon>Vertebrata</taxon>
        <taxon>Euteleostomi</taxon>
        <taxon>Mammalia</taxon>
        <taxon>Eutheria</taxon>
        <taxon>Laurasiatheria</taxon>
        <taxon>Chiroptera</taxon>
        <taxon>Yangochiroptera</taxon>
        <taxon>Vespertilionidae</taxon>
        <taxon>Pipistrellus</taxon>
    </lineage>
</organism>
<keyword evidence="1" id="KW-0812">Transmembrane</keyword>